<comment type="caution">
    <text evidence="4">The sequence shown here is derived from an EMBL/GenBank/DDBJ whole genome shotgun (WGS) entry which is preliminary data.</text>
</comment>
<keyword evidence="1 2" id="KW-0238">DNA-binding</keyword>
<dbReference type="PRINTS" id="PR00455">
    <property type="entry name" value="HTHTETR"/>
</dbReference>
<feature type="DNA-binding region" description="H-T-H motif" evidence="2">
    <location>
        <begin position="24"/>
        <end position="43"/>
    </location>
</feature>
<sequence>MKTRDRILGAAQALFNQQGYGAVTTAMLAQHCGMAEGNLWYHFKTRRALLDALGERFAAAIERRLALSVGSDPVADYTRLLEAIMAEFRQFRFLYRDQPSYGEHAAVIARTAPDWIARTYAQLEAHLGALVDAGLLDWPPERLHDLAVNATIILRYGLEHFRELGEPTGQGTGAVRRTLERHLTLFEYRLESRAAARLVAAIAALEDAALAA</sequence>
<dbReference type="Gene3D" id="1.10.357.10">
    <property type="entry name" value="Tetracycline Repressor, domain 2"/>
    <property type="match status" value="1"/>
</dbReference>
<reference evidence="4 5" key="1">
    <citation type="submission" date="2024-09" db="EMBL/GenBank/DDBJ databases">
        <authorList>
            <person name="Sun Q."/>
            <person name="Mori K."/>
        </authorList>
    </citation>
    <scope>NUCLEOTIDE SEQUENCE [LARGE SCALE GENOMIC DNA]</scope>
    <source>
        <strain evidence="4 5">NCAIM B.02537</strain>
    </source>
</reference>
<dbReference type="RefSeq" id="WP_379480253.1">
    <property type="nucleotide sequence ID" value="NZ_JBHLTL010000001.1"/>
</dbReference>
<dbReference type="Proteomes" id="UP001589943">
    <property type="component" value="Unassembled WGS sequence"/>
</dbReference>
<dbReference type="PANTHER" id="PTHR30055:SF223">
    <property type="entry name" value="HTH-TYPE TRANSCRIPTIONAL REGULATOR UIDR"/>
    <property type="match status" value="1"/>
</dbReference>
<evidence type="ECO:0000313" key="4">
    <source>
        <dbReference type="EMBL" id="MFC0588764.1"/>
    </source>
</evidence>
<dbReference type="SUPFAM" id="SSF46689">
    <property type="entry name" value="Homeodomain-like"/>
    <property type="match status" value="1"/>
</dbReference>
<evidence type="ECO:0000256" key="2">
    <source>
        <dbReference type="PROSITE-ProRule" id="PRU00335"/>
    </source>
</evidence>
<dbReference type="PROSITE" id="PS50977">
    <property type="entry name" value="HTH_TETR_2"/>
    <property type="match status" value="1"/>
</dbReference>
<protein>
    <submittedName>
        <fullName evidence="4">TetR/AcrR family transcriptional regulator</fullName>
    </submittedName>
</protein>
<dbReference type="InterPro" id="IPR025722">
    <property type="entry name" value="TetR"/>
</dbReference>
<accession>A0ABV6PG37</accession>
<feature type="domain" description="HTH tetR-type" evidence="3">
    <location>
        <begin position="1"/>
        <end position="61"/>
    </location>
</feature>
<dbReference type="PANTHER" id="PTHR30055">
    <property type="entry name" value="HTH-TYPE TRANSCRIPTIONAL REGULATOR RUTR"/>
    <property type="match status" value="1"/>
</dbReference>
<proteinExistence type="predicted"/>
<gene>
    <name evidence="4" type="ORF">ACFFF7_05000</name>
</gene>
<organism evidence="4 5">
    <name type="scientific">Novosphingobium aquiterrae</name>
    <dbReference type="NCBI Taxonomy" id="624388"/>
    <lineage>
        <taxon>Bacteria</taxon>
        <taxon>Pseudomonadati</taxon>
        <taxon>Pseudomonadota</taxon>
        <taxon>Alphaproteobacteria</taxon>
        <taxon>Sphingomonadales</taxon>
        <taxon>Sphingomonadaceae</taxon>
        <taxon>Novosphingobium</taxon>
    </lineage>
</organism>
<name>A0ABV6PG37_9SPHN</name>
<evidence type="ECO:0000313" key="5">
    <source>
        <dbReference type="Proteomes" id="UP001589943"/>
    </source>
</evidence>
<keyword evidence="5" id="KW-1185">Reference proteome</keyword>
<dbReference type="InterPro" id="IPR009057">
    <property type="entry name" value="Homeodomain-like_sf"/>
</dbReference>
<dbReference type="Pfam" id="PF00440">
    <property type="entry name" value="TetR_N"/>
    <property type="match status" value="1"/>
</dbReference>
<dbReference type="Pfam" id="PF13972">
    <property type="entry name" value="TetR"/>
    <property type="match status" value="1"/>
</dbReference>
<dbReference type="InterPro" id="IPR050109">
    <property type="entry name" value="HTH-type_TetR-like_transc_reg"/>
</dbReference>
<dbReference type="InterPro" id="IPR001647">
    <property type="entry name" value="HTH_TetR"/>
</dbReference>
<dbReference type="EMBL" id="JBHLTL010000001">
    <property type="protein sequence ID" value="MFC0588764.1"/>
    <property type="molecule type" value="Genomic_DNA"/>
</dbReference>
<evidence type="ECO:0000256" key="1">
    <source>
        <dbReference type="ARBA" id="ARBA00023125"/>
    </source>
</evidence>
<evidence type="ECO:0000259" key="3">
    <source>
        <dbReference type="PROSITE" id="PS50977"/>
    </source>
</evidence>